<evidence type="ECO:0000313" key="3">
    <source>
        <dbReference type="Proteomes" id="UP001153069"/>
    </source>
</evidence>
<comment type="caution">
    <text evidence="2">The sequence shown here is derived from an EMBL/GenBank/DDBJ whole genome shotgun (WGS) entry which is preliminary data.</text>
</comment>
<feature type="region of interest" description="Disordered" evidence="1">
    <location>
        <begin position="1"/>
        <end position="20"/>
    </location>
</feature>
<evidence type="ECO:0000313" key="2">
    <source>
        <dbReference type="EMBL" id="CAB9531291.1"/>
    </source>
</evidence>
<feature type="compositionally biased region" description="Polar residues" evidence="1">
    <location>
        <begin position="1"/>
        <end position="10"/>
    </location>
</feature>
<dbReference type="AlphaFoldDB" id="A0A9N8F1S0"/>
<feature type="compositionally biased region" description="Gly residues" evidence="1">
    <location>
        <begin position="101"/>
        <end position="114"/>
    </location>
</feature>
<organism evidence="2 3">
    <name type="scientific">Seminavis robusta</name>
    <dbReference type="NCBI Taxonomy" id="568900"/>
    <lineage>
        <taxon>Eukaryota</taxon>
        <taxon>Sar</taxon>
        <taxon>Stramenopiles</taxon>
        <taxon>Ochrophyta</taxon>
        <taxon>Bacillariophyta</taxon>
        <taxon>Bacillariophyceae</taxon>
        <taxon>Bacillariophycidae</taxon>
        <taxon>Naviculales</taxon>
        <taxon>Naviculaceae</taxon>
        <taxon>Seminavis</taxon>
    </lineage>
</organism>
<keyword evidence="3" id="KW-1185">Reference proteome</keyword>
<feature type="compositionally biased region" description="Acidic residues" evidence="1">
    <location>
        <begin position="75"/>
        <end position="84"/>
    </location>
</feature>
<feature type="region of interest" description="Disordered" evidence="1">
    <location>
        <begin position="27"/>
        <end position="123"/>
    </location>
</feature>
<reference evidence="2" key="1">
    <citation type="submission" date="2020-06" db="EMBL/GenBank/DDBJ databases">
        <authorList>
            <consortium name="Plant Systems Biology data submission"/>
        </authorList>
    </citation>
    <scope>NUCLEOTIDE SEQUENCE</scope>
    <source>
        <strain evidence="2">D6</strain>
    </source>
</reference>
<sequence>MKSPPASNLVQRARGDLTTSRLCRLTSRRLTFPQEDSDASLVAGGGSSSGTAGPTTTSTSRKKSKSQSKPKPDPEPDPPEDDDNGTTPDPENQLGSQTLSGGPGGPCGPGGGGNNDITLMTVH</sequence>
<gene>
    <name evidence="2" type="ORF">SEMRO_3398_G347590.1</name>
</gene>
<protein>
    <submittedName>
        <fullName evidence="2">Uncharacterized protein</fullName>
    </submittedName>
</protein>
<dbReference type="EMBL" id="CAICTM010003396">
    <property type="protein sequence ID" value="CAB9531291.1"/>
    <property type="molecule type" value="Genomic_DNA"/>
</dbReference>
<name>A0A9N8F1S0_9STRA</name>
<accession>A0A9N8F1S0</accession>
<evidence type="ECO:0000256" key="1">
    <source>
        <dbReference type="SAM" id="MobiDB-lite"/>
    </source>
</evidence>
<proteinExistence type="predicted"/>
<feature type="compositionally biased region" description="Low complexity" evidence="1">
    <location>
        <begin position="49"/>
        <end position="59"/>
    </location>
</feature>
<dbReference type="Proteomes" id="UP001153069">
    <property type="component" value="Unassembled WGS sequence"/>
</dbReference>